<evidence type="ECO:0008006" key="5">
    <source>
        <dbReference type="Google" id="ProtNLM"/>
    </source>
</evidence>
<dbReference type="GeneID" id="63916841"/>
<evidence type="ECO:0000256" key="1">
    <source>
        <dbReference type="SAM" id="MobiDB-lite"/>
    </source>
</evidence>
<dbReference type="Proteomes" id="UP000030672">
    <property type="component" value="Unassembled WGS sequence"/>
</dbReference>
<accession>A0A074VLP0</accession>
<dbReference type="RefSeq" id="XP_040875610.1">
    <property type="nucleotide sequence ID" value="XM_041023468.1"/>
</dbReference>
<feature type="region of interest" description="Disordered" evidence="1">
    <location>
        <begin position="343"/>
        <end position="369"/>
    </location>
</feature>
<sequence length="554" mass="62410">MTPRSTSYEPLPRWSSDLEEFDIDARETTETSTCTPPDRLPAWLRGRNSFAPRPHDRLRRINLRWLLLAPIAFLCIVIISTPLLNPSYTYKPKSYTGRNPLNEQVFVVAAIVDADLIRGAWGEAVLDLIAAIGTENAFVSIYNNDSGPETSTALKQLAQKIPCKCIASMAEPSLVAYISTGEKVVVSEHLPLESLVQPELSRSREKVRRIPYLADVRNRAMRPFYTSGRKFDKILFLNDVVFSGQDAADLLFATGTHDSTIRTTYHAACAVDFINPFKFYDTFATRDSNGYGMGLPFFPWFSGKDGGKSRKQVMKESDAVPVRSCWGGMVAFEARWFESSTNNSSKAGEQSLSPSVSVASSDHHMPETEEPLRFRGEEELFRESSECCLIHADIDARARRLNISKTDGGDFDTSVGGNIVMNPFIRVAYTKTSFRWVHLTRRFERLYSLPHLWASWLVGLPCRNPRHFQEEGESVENLVWAMHDRSQHSSGDMDVYEKSTTDPYNGCYQRLRQIAQPGGFCGISQLSVLRAERKPGEKMWKSLPAPAQDNLCKT</sequence>
<protein>
    <recommendedName>
        <fullName evidence="5">Glycosyltransferase family 69 protein</fullName>
    </recommendedName>
</protein>
<dbReference type="STRING" id="1043003.A0A074VLP0"/>
<keyword evidence="2" id="KW-1133">Transmembrane helix</keyword>
<dbReference type="AlphaFoldDB" id="A0A074VLP0"/>
<gene>
    <name evidence="3" type="ORF">M437DRAFT_58868</name>
</gene>
<evidence type="ECO:0000313" key="3">
    <source>
        <dbReference type="EMBL" id="KEQ58587.1"/>
    </source>
</evidence>
<feature type="transmembrane region" description="Helical" evidence="2">
    <location>
        <begin position="63"/>
        <end position="84"/>
    </location>
</feature>
<proteinExistence type="predicted"/>
<evidence type="ECO:0000313" key="4">
    <source>
        <dbReference type="Proteomes" id="UP000030672"/>
    </source>
</evidence>
<dbReference type="HOGENOM" id="CLU_022271_0_0_1"/>
<reference evidence="3 4" key="1">
    <citation type="journal article" date="2014" name="BMC Genomics">
        <title>Genome sequencing of four Aureobasidium pullulans varieties: biotechnological potential, stress tolerance, and description of new species.</title>
        <authorList>
            <person name="Gostin Ar C."/>
            <person name="Ohm R.A."/>
            <person name="Kogej T."/>
            <person name="Sonjak S."/>
            <person name="Turk M."/>
            <person name="Zajc J."/>
            <person name="Zalar P."/>
            <person name="Grube M."/>
            <person name="Sun H."/>
            <person name="Han J."/>
            <person name="Sharma A."/>
            <person name="Chiniquy J."/>
            <person name="Ngan C.Y."/>
            <person name="Lipzen A."/>
            <person name="Barry K."/>
            <person name="Grigoriev I.V."/>
            <person name="Gunde-Cimerman N."/>
        </authorList>
    </citation>
    <scope>NUCLEOTIDE SEQUENCE [LARGE SCALE GENOMIC DNA]</scope>
    <source>
        <strain evidence="3 4">CBS 110374</strain>
    </source>
</reference>
<dbReference type="PANTHER" id="PTHR34144">
    <property type="entry name" value="CHROMOSOME 8, WHOLE GENOME SHOTGUN SEQUENCE"/>
    <property type="match status" value="1"/>
</dbReference>
<dbReference type="EMBL" id="KL584853">
    <property type="protein sequence ID" value="KEQ58587.1"/>
    <property type="molecule type" value="Genomic_DNA"/>
</dbReference>
<keyword evidence="2" id="KW-0812">Transmembrane</keyword>
<dbReference type="InterPro" id="IPR021047">
    <property type="entry name" value="Mannosyltransferase_CMT1"/>
</dbReference>
<keyword evidence="2" id="KW-0472">Membrane</keyword>
<evidence type="ECO:0000256" key="2">
    <source>
        <dbReference type="SAM" id="Phobius"/>
    </source>
</evidence>
<feature type="compositionally biased region" description="Low complexity" evidence="1">
    <location>
        <begin position="351"/>
        <end position="360"/>
    </location>
</feature>
<dbReference type="PANTHER" id="PTHR34144:SF8">
    <property type="entry name" value="GLYCOSYLTRANSFERASE FAMILY 69 PROTEIN"/>
    <property type="match status" value="1"/>
</dbReference>
<organism evidence="3 4">
    <name type="scientific">Aureobasidium melanogenum (strain CBS 110374)</name>
    <name type="common">Aureobasidium pullulans var. melanogenum</name>
    <dbReference type="NCBI Taxonomy" id="1043003"/>
    <lineage>
        <taxon>Eukaryota</taxon>
        <taxon>Fungi</taxon>
        <taxon>Dikarya</taxon>
        <taxon>Ascomycota</taxon>
        <taxon>Pezizomycotina</taxon>
        <taxon>Dothideomycetes</taxon>
        <taxon>Dothideomycetidae</taxon>
        <taxon>Dothideales</taxon>
        <taxon>Saccotheciaceae</taxon>
        <taxon>Aureobasidium</taxon>
    </lineage>
</organism>
<keyword evidence="4" id="KW-1185">Reference proteome</keyword>
<name>A0A074VLP0_AURM1</name>
<dbReference type="Pfam" id="PF11735">
    <property type="entry name" value="CAP59_mtransfer"/>
    <property type="match status" value="1"/>
</dbReference>